<organism evidence="10 11">
    <name type="scientific">Cercopithifilaria johnstoni</name>
    <dbReference type="NCBI Taxonomy" id="2874296"/>
    <lineage>
        <taxon>Eukaryota</taxon>
        <taxon>Metazoa</taxon>
        <taxon>Ecdysozoa</taxon>
        <taxon>Nematoda</taxon>
        <taxon>Chromadorea</taxon>
        <taxon>Rhabditida</taxon>
        <taxon>Spirurina</taxon>
        <taxon>Spiruromorpha</taxon>
        <taxon>Filarioidea</taxon>
        <taxon>Onchocercidae</taxon>
        <taxon>Cercopithifilaria</taxon>
    </lineage>
</organism>
<dbReference type="GO" id="GO:0006465">
    <property type="term" value="P:signal peptide processing"/>
    <property type="evidence" value="ECO:0007669"/>
    <property type="project" value="UniProtKB-UniRule"/>
</dbReference>
<comment type="similarity">
    <text evidence="2 9">Belongs to the SPCS2 family.</text>
</comment>
<keyword evidence="5 9" id="KW-0256">Endoplasmic reticulum</keyword>
<dbReference type="OrthoDB" id="29558at2759"/>
<sequence>MSLWTKIIGPIVSRVIKKAVNRVLDMHGYFCPGYFSPTFAVTCRNSQSSGITSKTVMDKAYDQMRVNKWDGPSVRNTIDDAVRKIFNEKYDTWTERHTLADGRLIISTVAVAFAAIGLIYDYNEPFPRSKPVLATCSITYFILMGVLQLYQWYIEKGTFYQGVEMDPSGRTPKRYWKWSSSIKKYDDKYTLEAEYMQESRTGYIKVLKSIGAFIDEEGVIVLPILEKELAHIVSSVLRKDG</sequence>
<dbReference type="GO" id="GO:0045047">
    <property type="term" value="P:protein targeting to ER"/>
    <property type="evidence" value="ECO:0007669"/>
    <property type="project" value="TreeGrafter"/>
</dbReference>
<reference evidence="10" key="1">
    <citation type="submission" date="2021-09" db="EMBL/GenBank/DDBJ databases">
        <authorList>
            <consortium name="Pathogen Informatics"/>
        </authorList>
    </citation>
    <scope>NUCLEOTIDE SEQUENCE</scope>
</reference>
<feature type="transmembrane region" description="Helical" evidence="9">
    <location>
        <begin position="104"/>
        <end position="120"/>
    </location>
</feature>
<proteinExistence type="inferred from homology"/>
<dbReference type="PANTHER" id="PTHR13085">
    <property type="entry name" value="MICROSOMAL SIGNAL PEPTIDASE 25 KDA SUBUNIT"/>
    <property type="match status" value="1"/>
</dbReference>
<comment type="function">
    <text evidence="8 9">Component of the signal peptidase complex (SPC) which catalyzes the cleavage of N-terminal signal sequences from nascent proteins as they are translocated into the lumen of the endoplasmic reticulum. Enhances the enzymatic activity of SPC and facilitates the interactions between different components of the translocation site.</text>
</comment>
<accession>A0A8J2MNU7</accession>
<comment type="subcellular location">
    <subcellularLocation>
        <location evidence="1 9">Endoplasmic reticulum membrane</location>
        <topology evidence="1 9">Multi-pass membrane protein</topology>
    </subcellularLocation>
</comment>
<protein>
    <recommendedName>
        <fullName evidence="3 9">Signal peptidase complex subunit 2</fullName>
    </recommendedName>
</protein>
<comment type="caution">
    <text evidence="10">The sequence shown here is derived from an EMBL/GenBank/DDBJ whole genome shotgun (WGS) entry which is preliminary data.</text>
</comment>
<keyword evidence="7 9" id="KW-0472">Membrane</keyword>
<dbReference type="InterPro" id="IPR009582">
    <property type="entry name" value="Spc2/SPCS2"/>
</dbReference>
<evidence type="ECO:0000256" key="9">
    <source>
        <dbReference type="RuleBase" id="RU368033"/>
    </source>
</evidence>
<dbReference type="GO" id="GO:0005787">
    <property type="term" value="C:signal peptidase complex"/>
    <property type="evidence" value="ECO:0007669"/>
    <property type="project" value="UniProtKB-UniRule"/>
</dbReference>
<keyword evidence="11" id="KW-1185">Reference proteome</keyword>
<evidence type="ECO:0000256" key="4">
    <source>
        <dbReference type="ARBA" id="ARBA00022692"/>
    </source>
</evidence>
<name>A0A8J2MNU7_9BILA</name>
<evidence type="ECO:0000313" key="11">
    <source>
        <dbReference type="Proteomes" id="UP000746747"/>
    </source>
</evidence>
<gene>
    <name evidence="10" type="ORF">CJOHNSTONI_LOCUS5195</name>
</gene>
<feature type="transmembrane region" description="Helical" evidence="9">
    <location>
        <begin position="132"/>
        <end position="150"/>
    </location>
</feature>
<dbReference type="PANTHER" id="PTHR13085:SF0">
    <property type="entry name" value="SIGNAL PEPTIDASE COMPLEX SUBUNIT 2"/>
    <property type="match status" value="1"/>
</dbReference>
<evidence type="ECO:0000256" key="6">
    <source>
        <dbReference type="ARBA" id="ARBA00022989"/>
    </source>
</evidence>
<dbReference type="AlphaFoldDB" id="A0A8J2MNU7"/>
<dbReference type="EMBL" id="CAKAEH010001355">
    <property type="protein sequence ID" value="CAG9535126.1"/>
    <property type="molecule type" value="Genomic_DNA"/>
</dbReference>
<evidence type="ECO:0000256" key="5">
    <source>
        <dbReference type="ARBA" id="ARBA00022824"/>
    </source>
</evidence>
<evidence type="ECO:0000256" key="7">
    <source>
        <dbReference type="ARBA" id="ARBA00023136"/>
    </source>
</evidence>
<evidence type="ECO:0000256" key="2">
    <source>
        <dbReference type="ARBA" id="ARBA00007324"/>
    </source>
</evidence>
<evidence type="ECO:0000313" key="10">
    <source>
        <dbReference type="EMBL" id="CAG9535126.1"/>
    </source>
</evidence>
<dbReference type="Proteomes" id="UP000746747">
    <property type="component" value="Unassembled WGS sequence"/>
</dbReference>
<evidence type="ECO:0000256" key="3">
    <source>
        <dbReference type="ARBA" id="ARBA00017057"/>
    </source>
</evidence>
<keyword evidence="6 9" id="KW-1133">Transmembrane helix</keyword>
<evidence type="ECO:0000256" key="1">
    <source>
        <dbReference type="ARBA" id="ARBA00004477"/>
    </source>
</evidence>
<dbReference type="GO" id="GO:0008233">
    <property type="term" value="F:peptidase activity"/>
    <property type="evidence" value="ECO:0007669"/>
    <property type="project" value="UniProtKB-UniRule"/>
</dbReference>
<keyword evidence="4 9" id="KW-0812">Transmembrane</keyword>
<evidence type="ECO:0000256" key="8">
    <source>
        <dbReference type="ARBA" id="ARBA00045608"/>
    </source>
</evidence>
<dbReference type="Pfam" id="PF06703">
    <property type="entry name" value="SPC25"/>
    <property type="match status" value="1"/>
</dbReference>